<dbReference type="EMBL" id="JBHSJG010000047">
    <property type="protein sequence ID" value="MFC4989402.1"/>
    <property type="molecule type" value="Genomic_DNA"/>
</dbReference>
<dbReference type="AlphaFoldDB" id="A0ABD5QII1"/>
<organism evidence="1 2">
    <name type="scientific">Saliphagus infecundisoli</name>
    <dbReference type="NCBI Taxonomy" id="1849069"/>
    <lineage>
        <taxon>Archaea</taxon>
        <taxon>Methanobacteriati</taxon>
        <taxon>Methanobacteriota</taxon>
        <taxon>Stenosarchaea group</taxon>
        <taxon>Halobacteria</taxon>
        <taxon>Halobacteriales</taxon>
        <taxon>Natrialbaceae</taxon>
        <taxon>Saliphagus</taxon>
    </lineage>
</organism>
<reference evidence="1 2" key="1">
    <citation type="journal article" date="2019" name="Int. J. Syst. Evol. Microbiol.">
        <title>The Global Catalogue of Microorganisms (GCM) 10K type strain sequencing project: providing services to taxonomists for standard genome sequencing and annotation.</title>
        <authorList>
            <consortium name="The Broad Institute Genomics Platform"/>
            <consortium name="The Broad Institute Genome Sequencing Center for Infectious Disease"/>
            <person name="Wu L."/>
            <person name="Ma J."/>
        </authorList>
    </citation>
    <scope>NUCLEOTIDE SEQUENCE [LARGE SCALE GENOMIC DNA]</scope>
    <source>
        <strain evidence="1 2">CGMCC 1.15824</strain>
    </source>
</reference>
<comment type="caution">
    <text evidence="1">The sequence shown here is derived from an EMBL/GenBank/DDBJ whole genome shotgun (WGS) entry which is preliminary data.</text>
</comment>
<gene>
    <name evidence="1" type="ORF">ACFPFO_16905</name>
</gene>
<dbReference type="RefSeq" id="WP_224830352.1">
    <property type="nucleotide sequence ID" value="NZ_JAIVEF010000051.1"/>
</dbReference>
<name>A0ABD5QII1_9EURY</name>
<evidence type="ECO:0000313" key="1">
    <source>
        <dbReference type="EMBL" id="MFC4989402.1"/>
    </source>
</evidence>
<protein>
    <recommendedName>
        <fullName evidence="3">DUF4935 domain-containing protein</fullName>
    </recommendedName>
</protein>
<sequence>MADPPPEFNPEDTTVIYLDQNIWGALHDARHNPNSHNRDIYNTIIASAHNDTAVYPFSLTRQMETDKHPDLTFRRQLYELMLDLSHNICFKNYFDVTKSERIAYFTSSIPGQPAPDATDDVFDHGLIAPLGMPRAEEYSYKDNKKLRKFLRSERVARTLIQDNDYLADAAQYQQQTNEQDLEARECVRKRSKELADTNEERWDILLARNLAQQLLPLLDMNAKQVDLTIGPFVHHDLREHDFDIEEFLTQFPAYYCQIVLSHGRDFHWDREIEANDLEDMMSLAVAIPYSDIVVTEQFFAGVAHKHDLPNQFDTHIYTDIHHLEDHLTGT</sequence>
<proteinExistence type="predicted"/>
<evidence type="ECO:0008006" key="3">
    <source>
        <dbReference type="Google" id="ProtNLM"/>
    </source>
</evidence>
<evidence type="ECO:0000313" key="2">
    <source>
        <dbReference type="Proteomes" id="UP001595925"/>
    </source>
</evidence>
<keyword evidence="2" id="KW-1185">Reference proteome</keyword>
<accession>A0ABD5QII1</accession>
<dbReference type="Proteomes" id="UP001595925">
    <property type="component" value="Unassembled WGS sequence"/>
</dbReference>